<dbReference type="PANTHER" id="PTHR33384:SF1">
    <property type="entry name" value="EXPRESSED PROTEIN"/>
    <property type="match status" value="1"/>
</dbReference>
<dbReference type="EMBL" id="OZ019900">
    <property type="protein sequence ID" value="CAK9235529.1"/>
    <property type="molecule type" value="Genomic_DNA"/>
</dbReference>
<reference evidence="2" key="1">
    <citation type="submission" date="2024-02" db="EMBL/GenBank/DDBJ databases">
        <authorList>
            <consortium name="ELIXIR-Norway"/>
            <consortium name="Elixir Norway"/>
        </authorList>
    </citation>
    <scope>NUCLEOTIDE SEQUENCE</scope>
</reference>
<gene>
    <name evidence="2" type="ORF">CSSPTR1EN2_LOCUS22762</name>
</gene>
<name>A0ABP0V1R9_9BRYO</name>
<evidence type="ECO:0000313" key="3">
    <source>
        <dbReference type="Proteomes" id="UP001497512"/>
    </source>
</evidence>
<keyword evidence="3" id="KW-1185">Reference proteome</keyword>
<proteinExistence type="predicted"/>
<accession>A0ABP0V1R9</accession>
<feature type="region of interest" description="Disordered" evidence="1">
    <location>
        <begin position="1"/>
        <end position="32"/>
    </location>
</feature>
<dbReference type="PANTHER" id="PTHR33384">
    <property type="entry name" value="EXPRESSED PROTEIN"/>
    <property type="match status" value="1"/>
</dbReference>
<sequence length="160" mass="17479">MNECQLLRNQSTNQMSERRRQRGGYRGEGHEEEVICPKPRRATNISGPVTELMKPSRSHSTMRGEGDAGFEILDIFLSKGGYNDTSSFACSPPYFCGSPPSRSGNPLIHDVQFLHQRAQSVLSQQISSCGPSSYKANPVVRVEGFASSGSDSCCRVSAFA</sequence>
<dbReference type="Proteomes" id="UP001497512">
    <property type="component" value="Chromosome 8"/>
</dbReference>
<protein>
    <submittedName>
        <fullName evidence="2">Uncharacterized protein</fullName>
    </submittedName>
</protein>
<organism evidence="2 3">
    <name type="scientific">Sphagnum troendelagicum</name>
    <dbReference type="NCBI Taxonomy" id="128251"/>
    <lineage>
        <taxon>Eukaryota</taxon>
        <taxon>Viridiplantae</taxon>
        <taxon>Streptophyta</taxon>
        <taxon>Embryophyta</taxon>
        <taxon>Bryophyta</taxon>
        <taxon>Sphagnophytina</taxon>
        <taxon>Sphagnopsida</taxon>
        <taxon>Sphagnales</taxon>
        <taxon>Sphagnaceae</taxon>
        <taxon>Sphagnum</taxon>
    </lineage>
</organism>
<evidence type="ECO:0000313" key="2">
    <source>
        <dbReference type="EMBL" id="CAK9235529.1"/>
    </source>
</evidence>
<evidence type="ECO:0000256" key="1">
    <source>
        <dbReference type="SAM" id="MobiDB-lite"/>
    </source>
</evidence>